<gene>
    <name evidence="8" type="ORF">PL336_03765</name>
</gene>
<evidence type="ECO:0000256" key="2">
    <source>
        <dbReference type="ARBA" id="ARBA00009399"/>
    </source>
</evidence>
<proteinExistence type="inferred from homology"/>
<dbReference type="InterPro" id="IPR051401">
    <property type="entry name" value="GtrA_CellWall_Glycosyl"/>
</dbReference>
<name>A0AAX3LQH7_9RHOB</name>
<evidence type="ECO:0000259" key="7">
    <source>
        <dbReference type="Pfam" id="PF04138"/>
    </source>
</evidence>
<dbReference type="InterPro" id="IPR007267">
    <property type="entry name" value="GtrA_DPMS_TM"/>
</dbReference>
<dbReference type="Proteomes" id="UP001210770">
    <property type="component" value="Chromosome"/>
</dbReference>
<keyword evidence="5 6" id="KW-0472">Membrane</keyword>
<dbReference type="RefSeq" id="WP_271689166.1">
    <property type="nucleotide sequence ID" value="NZ_CP116423.1"/>
</dbReference>
<sequence length="129" mass="14471">MMWRQLLRFGMVGLFSTFVHMVIGFLLIQSNWQPVMANLIAFTIAFLISFIGHLGFSFADQDVSLSNTLWKFALVALIGLAGNEMLLIVLLFVGDQTEIMSLWTSTGCIAFLSFALSKFWAFRGPAQPR</sequence>
<dbReference type="GO" id="GO:0005886">
    <property type="term" value="C:plasma membrane"/>
    <property type="evidence" value="ECO:0007669"/>
    <property type="project" value="TreeGrafter"/>
</dbReference>
<feature type="transmembrane region" description="Helical" evidence="6">
    <location>
        <begin position="68"/>
        <end position="93"/>
    </location>
</feature>
<reference evidence="8" key="1">
    <citation type="submission" date="2023-01" db="EMBL/GenBank/DDBJ databases">
        <title>Comparative genomic analysis of cold water coral derived Sulfitobacter faviae: insights into their metabolism and habitat adaptation.</title>
        <authorList>
            <person name="Guo Y."/>
            <person name="Lin S."/>
            <person name="Huang Z."/>
            <person name="Tang K."/>
            <person name="Wang X."/>
        </authorList>
    </citation>
    <scope>NUCLEOTIDE SEQUENCE</scope>
    <source>
        <strain evidence="8">SCSIO W_1865</strain>
    </source>
</reference>
<feature type="domain" description="GtrA/DPMS transmembrane" evidence="7">
    <location>
        <begin position="8"/>
        <end position="122"/>
    </location>
</feature>
<feature type="transmembrane region" description="Helical" evidence="6">
    <location>
        <begin position="7"/>
        <end position="29"/>
    </location>
</feature>
<comment type="similarity">
    <text evidence="2">Belongs to the GtrA family.</text>
</comment>
<feature type="transmembrane region" description="Helical" evidence="6">
    <location>
        <begin position="35"/>
        <end position="56"/>
    </location>
</feature>
<keyword evidence="3 6" id="KW-0812">Transmembrane</keyword>
<evidence type="ECO:0000313" key="8">
    <source>
        <dbReference type="EMBL" id="WCE70966.1"/>
    </source>
</evidence>
<evidence type="ECO:0000313" key="9">
    <source>
        <dbReference type="Proteomes" id="UP001210770"/>
    </source>
</evidence>
<evidence type="ECO:0000256" key="5">
    <source>
        <dbReference type="ARBA" id="ARBA00023136"/>
    </source>
</evidence>
<dbReference type="GO" id="GO:0000271">
    <property type="term" value="P:polysaccharide biosynthetic process"/>
    <property type="evidence" value="ECO:0007669"/>
    <property type="project" value="InterPro"/>
</dbReference>
<evidence type="ECO:0000256" key="1">
    <source>
        <dbReference type="ARBA" id="ARBA00004141"/>
    </source>
</evidence>
<keyword evidence="4 6" id="KW-1133">Transmembrane helix</keyword>
<dbReference type="PANTHER" id="PTHR38459:SF1">
    <property type="entry name" value="PROPHAGE BACTOPRENOL-LINKED GLUCOSE TRANSLOCASE HOMOLOG"/>
    <property type="match status" value="1"/>
</dbReference>
<evidence type="ECO:0000256" key="6">
    <source>
        <dbReference type="SAM" id="Phobius"/>
    </source>
</evidence>
<dbReference type="EMBL" id="CP116423">
    <property type="protein sequence ID" value="WCE70966.1"/>
    <property type="molecule type" value="Genomic_DNA"/>
</dbReference>
<organism evidence="8 9">
    <name type="scientific">Sulfitobacter faviae</name>
    <dbReference type="NCBI Taxonomy" id="1775881"/>
    <lineage>
        <taxon>Bacteria</taxon>
        <taxon>Pseudomonadati</taxon>
        <taxon>Pseudomonadota</taxon>
        <taxon>Alphaproteobacteria</taxon>
        <taxon>Rhodobacterales</taxon>
        <taxon>Roseobacteraceae</taxon>
        <taxon>Sulfitobacter</taxon>
    </lineage>
</organism>
<dbReference type="PANTHER" id="PTHR38459">
    <property type="entry name" value="PROPHAGE BACTOPRENOL-LINKED GLUCOSE TRANSLOCASE HOMOLOG"/>
    <property type="match status" value="1"/>
</dbReference>
<evidence type="ECO:0000256" key="3">
    <source>
        <dbReference type="ARBA" id="ARBA00022692"/>
    </source>
</evidence>
<evidence type="ECO:0000256" key="4">
    <source>
        <dbReference type="ARBA" id="ARBA00022989"/>
    </source>
</evidence>
<dbReference type="Pfam" id="PF04138">
    <property type="entry name" value="GtrA_DPMS_TM"/>
    <property type="match status" value="1"/>
</dbReference>
<accession>A0AAX3LQH7</accession>
<feature type="transmembrane region" description="Helical" evidence="6">
    <location>
        <begin position="99"/>
        <end position="121"/>
    </location>
</feature>
<comment type="subcellular location">
    <subcellularLocation>
        <location evidence="1">Membrane</location>
        <topology evidence="1">Multi-pass membrane protein</topology>
    </subcellularLocation>
</comment>
<dbReference type="AlphaFoldDB" id="A0AAX3LQH7"/>
<protein>
    <submittedName>
        <fullName evidence="8">GtrA family protein</fullName>
    </submittedName>
</protein>